<comment type="caution">
    <text evidence="2">The sequence shown here is derived from an EMBL/GenBank/DDBJ whole genome shotgun (WGS) entry which is preliminary data.</text>
</comment>
<reference evidence="2 3" key="1">
    <citation type="journal article" date="2012" name="Eukaryot. Cell">
        <title>Draft genome sequence of CBS 2479, the standard type strain of Trichosporon asahii.</title>
        <authorList>
            <person name="Yang R.Y."/>
            <person name="Li H.T."/>
            <person name="Zhu H."/>
            <person name="Zhou G.P."/>
            <person name="Wang M."/>
            <person name="Wang L."/>
        </authorList>
    </citation>
    <scope>NUCLEOTIDE SEQUENCE [LARGE SCALE GENOMIC DNA]</scope>
    <source>
        <strain evidence="3">ATCC 90039 / CBS 2479 / JCM 2466 / KCTC 7840 / NCYC 2677 / UAMH 7654</strain>
    </source>
</reference>
<name>J6EXI5_TRIAS</name>
<dbReference type="EMBL" id="ALBS01000239">
    <property type="protein sequence ID" value="EJT47522.1"/>
    <property type="molecule type" value="Genomic_DNA"/>
</dbReference>
<accession>J6EXI5</accession>
<dbReference type="KEGG" id="tasa:A1Q1_03634"/>
<dbReference type="GO" id="GO:0019632">
    <property type="term" value="P:shikimate metabolic process"/>
    <property type="evidence" value="ECO:0007669"/>
    <property type="project" value="TreeGrafter"/>
</dbReference>
<dbReference type="SUPFAM" id="SSF51735">
    <property type="entry name" value="NAD(P)-binding Rossmann-fold domains"/>
    <property type="match status" value="1"/>
</dbReference>
<dbReference type="Gene3D" id="3.40.50.720">
    <property type="entry name" value="NAD(P)-binding Rossmann-like Domain"/>
    <property type="match status" value="1"/>
</dbReference>
<dbReference type="VEuPathDB" id="FungiDB:A1Q1_03634"/>
<dbReference type="RefSeq" id="XP_014178907.1">
    <property type="nucleotide sequence ID" value="XM_014323432.1"/>
</dbReference>
<gene>
    <name evidence="2" type="ORF">A1Q1_03634</name>
</gene>
<dbReference type="InterPro" id="IPR013708">
    <property type="entry name" value="Shikimate_DH-bd_N"/>
</dbReference>
<dbReference type="PANTHER" id="PTHR21089">
    <property type="entry name" value="SHIKIMATE DEHYDROGENASE"/>
    <property type="match status" value="1"/>
</dbReference>
<dbReference type="InterPro" id="IPR046346">
    <property type="entry name" value="Aminoacid_DH-like_N_sf"/>
</dbReference>
<sequence length="327" mass="35715">MTIQPEAAAAAEGSTRTQFYLFGYPISHSASPAFHNCLFAASGLPNHYQLHDTVHPENVDTDVKSDMLQILQQDTFGGFMITRYLDRLDPGASEIGSVNTIYLERDAAGTLRTVGENTDWLGVRNAIVQSLPSFQQALSRPFGDDKAGFIIGGGGTTRAAVYALSQLGLSPIYLLNRDAGETEEIIASFPQYDLRPLTPSLVPSIADTIAAGVGAIPCLPPRTEAERAVYATAEELFRSGPKGRPFLEMCYKPRRTKLYAMAEGAGWTAITGIEAMIEQGFAQQELWLLRSVARPWDRTDLPEHAKEKARQLVRGMGDIPPAERDKA</sequence>
<evidence type="ECO:0000313" key="3">
    <source>
        <dbReference type="Proteomes" id="UP000002748"/>
    </source>
</evidence>
<dbReference type="HOGENOM" id="CLU_044063_1_0_1"/>
<dbReference type="GeneID" id="25987147"/>
<dbReference type="Proteomes" id="UP000002748">
    <property type="component" value="Unassembled WGS sequence"/>
</dbReference>
<dbReference type="AlphaFoldDB" id="J6EXI5"/>
<proteinExistence type="predicted"/>
<dbReference type="InterPro" id="IPR022893">
    <property type="entry name" value="Shikimate_DH_fam"/>
</dbReference>
<dbReference type="SUPFAM" id="SSF53223">
    <property type="entry name" value="Aminoacid dehydrogenase-like, N-terminal domain"/>
    <property type="match status" value="1"/>
</dbReference>
<dbReference type="GO" id="GO:0004764">
    <property type="term" value="F:shikimate 3-dehydrogenase (NADP+) activity"/>
    <property type="evidence" value="ECO:0007669"/>
    <property type="project" value="InterPro"/>
</dbReference>
<dbReference type="GO" id="GO:0009423">
    <property type="term" value="P:chorismate biosynthetic process"/>
    <property type="evidence" value="ECO:0007669"/>
    <property type="project" value="TreeGrafter"/>
</dbReference>
<evidence type="ECO:0000313" key="2">
    <source>
        <dbReference type="EMBL" id="EJT47522.1"/>
    </source>
</evidence>
<protein>
    <recommendedName>
        <fullName evidence="1">Shikimate dehydrogenase substrate binding N-terminal domain-containing protein</fullName>
    </recommendedName>
</protein>
<evidence type="ECO:0000259" key="1">
    <source>
        <dbReference type="Pfam" id="PF08501"/>
    </source>
</evidence>
<feature type="domain" description="Shikimate dehydrogenase substrate binding N-terminal" evidence="1">
    <location>
        <begin position="21"/>
        <end position="101"/>
    </location>
</feature>
<dbReference type="OrthoDB" id="204377at2759"/>
<dbReference type="PANTHER" id="PTHR21089:SF1">
    <property type="entry name" value="BIFUNCTIONAL 3-DEHYDROQUINATE DEHYDRATASE_SHIKIMATE DEHYDROGENASE, CHLOROPLASTIC"/>
    <property type="match status" value="1"/>
</dbReference>
<dbReference type="Gene3D" id="3.40.50.10860">
    <property type="entry name" value="Leucine Dehydrogenase, chain A, domain 1"/>
    <property type="match status" value="1"/>
</dbReference>
<dbReference type="Pfam" id="PF08501">
    <property type="entry name" value="Shikimate_dh_N"/>
    <property type="match status" value="1"/>
</dbReference>
<dbReference type="InterPro" id="IPR036291">
    <property type="entry name" value="NAD(P)-bd_dom_sf"/>
</dbReference>
<organism evidence="2 3">
    <name type="scientific">Trichosporon asahii var. asahii (strain ATCC 90039 / CBS 2479 / JCM 2466 / KCTC 7840 / NBRC 103889/ NCYC 2677 / UAMH 7654)</name>
    <name type="common">Yeast</name>
    <dbReference type="NCBI Taxonomy" id="1186058"/>
    <lineage>
        <taxon>Eukaryota</taxon>
        <taxon>Fungi</taxon>
        <taxon>Dikarya</taxon>
        <taxon>Basidiomycota</taxon>
        <taxon>Agaricomycotina</taxon>
        <taxon>Tremellomycetes</taxon>
        <taxon>Trichosporonales</taxon>
        <taxon>Trichosporonaceae</taxon>
        <taxon>Trichosporon</taxon>
    </lineage>
</organism>